<dbReference type="InterPro" id="IPR045864">
    <property type="entry name" value="aa-tRNA-synth_II/BPL/LPL"/>
</dbReference>
<dbReference type="FunFam" id="3.10.310.40:FF:000001">
    <property type="entry name" value="Alanine--tRNA ligase"/>
    <property type="match status" value="1"/>
</dbReference>
<keyword evidence="2 11" id="KW-0820">tRNA-binding</keyword>
<dbReference type="InterPro" id="IPR018162">
    <property type="entry name" value="Ala-tRNA-ligase_IIc_anticod-bd"/>
</dbReference>
<protein>
    <recommendedName>
        <fullName evidence="11">Alanine--tRNA ligase</fullName>
        <ecNumber evidence="11">6.1.1.7</ecNumber>
    </recommendedName>
    <alternativeName>
        <fullName evidence="11">Alanyl-tRNA synthetase</fullName>
        <shortName evidence="11">AlaRS</shortName>
    </alternativeName>
</protein>
<dbReference type="GO" id="GO:0005829">
    <property type="term" value="C:cytosol"/>
    <property type="evidence" value="ECO:0007669"/>
    <property type="project" value="TreeGrafter"/>
</dbReference>
<evidence type="ECO:0000256" key="2">
    <source>
        <dbReference type="ARBA" id="ARBA00022555"/>
    </source>
</evidence>
<evidence type="ECO:0000256" key="7">
    <source>
        <dbReference type="ARBA" id="ARBA00022840"/>
    </source>
</evidence>
<comment type="subcellular location">
    <subcellularLocation>
        <location evidence="11">Mitochondrion</location>
    </subcellularLocation>
    <subcellularLocation>
        <location evidence="11">Cytoplasm</location>
    </subcellularLocation>
</comment>
<evidence type="ECO:0000256" key="11">
    <source>
        <dbReference type="HAMAP-Rule" id="MF_03133"/>
    </source>
</evidence>
<reference evidence="14 15" key="1">
    <citation type="submission" date="2022-07" db="EMBL/GenBank/DDBJ databases">
        <title>Genome-wide signatures of adaptation to extreme environments.</title>
        <authorList>
            <person name="Cho C.H."/>
            <person name="Yoon H.S."/>
        </authorList>
    </citation>
    <scope>NUCLEOTIDE SEQUENCE [LARGE SCALE GENOMIC DNA]</scope>
    <source>
        <strain evidence="14 15">DBV 063 E5</strain>
    </source>
</reference>
<accession>A0AAV9IZ71</accession>
<feature type="binding site" evidence="11">
    <location>
        <position position="622"/>
    </location>
    <ligand>
        <name>Zn(2+)</name>
        <dbReference type="ChEBI" id="CHEBI:29105"/>
    </ligand>
</feature>
<dbReference type="GO" id="GO:0070143">
    <property type="term" value="P:mitochondrial alanyl-tRNA aminoacylation"/>
    <property type="evidence" value="ECO:0007669"/>
    <property type="project" value="UniProtKB-UniRule"/>
</dbReference>
<dbReference type="NCBIfam" id="TIGR00344">
    <property type="entry name" value="alaS"/>
    <property type="match status" value="1"/>
</dbReference>
<dbReference type="Gene3D" id="3.30.930.10">
    <property type="entry name" value="Bira Bifunctional Protein, Domain 2"/>
    <property type="match status" value="1"/>
</dbReference>
<keyword evidence="10 11" id="KW-0030">Aminoacyl-tRNA synthetase</keyword>
<dbReference type="CDD" id="cd00673">
    <property type="entry name" value="AlaRS_core"/>
    <property type="match status" value="1"/>
</dbReference>
<dbReference type="Pfam" id="PF07973">
    <property type="entry name" value="tRNA_SAD"/>
    <property type="match status" value="1"/>
</dbReference>
<comment type="caution">
    <text evidence="14">The sequence shown here is derived from an EMBL/GenBank/DDBJ whole genome shotgun (WGS) entry which is preliminary data.</text>
</comment>
<dbReference type="InterPro" id="IPR023033">
    <property type="entry name" value="Ala_tRNA_ligase_euk/bac"/>
</dbReference>
<dbReference type="GO" id="GO:0004813">
    <property type="term" value="F:alanine-tRNA ligase activity"/>
    <property type="evidence" value="ECO:0007669"/>
    <property type="project" value="UniProtKB-UniRule"/>
</dbReference>
<evidence type="ECO:0000256" key="3">
    <source>
        <dbReference type="ARBA" id="ARBA00022598"/>
    </source>
</evidence>
<dbReference type="InterPro" id="IPR009000">
    <property type="entry name" value="Transl_B-barrel_sf"/>
</dbReference>
<dbReference type="PANTHER" id="PTHR11777">
    <property type="entry name" value="ALANYL-TRNA SYNTHETASE"/>
    <property type="match status" value="1"/>
</dbReference>
<evidence type="ECO:0000256" key="6">
    <source>
        <dbReference type="ARBA" id="ARBA00022833"/>
    </source>
</evidence>
<keyword evidence="11" id="KW-0963">Cytoplasm</keyword>
<dbReference type="Proteomes" id="UP001301350">
    <property type="component" value="Unassembled WGS sequence"/>
</dbReference>
<dbReference type="SMART" id="SM00863">
    <property type="entry name" value="tRNA_SAD"/>
    <property type="match status" value="1"/>
</dbReference>
<dbReference type="HAMAP" id="MF_00036_B">
    <property type="entry name" value="Ala_tRNA_synth_B"/>
    <property type="match status" value="1"/>
</dbReference>
<feature type="binding site" evidence="11">
    <location>
        <position position="725"/>
    </location>
    <ligand>
        <name>Zn(2+)</name>
        <dbReference type="ChEBI" id="CHEBI:29105"/>
    </ligand>
</feature>
<dbReference type="GO" id="GO:0008270">
    <property type="term" value="F:zinc ion binding"/>
    <property type="evidence" value="ECO:0007669"/>
    <property type="project" value="UniProtKB-UniRule"/>
</dbReference>
<feature type="binding site" evidence="11">
    <location>
        <position position="721"/>
    </location>
    <ligand>
        <name>Zn(2+)</name>
        <dbReference type="ChEBI" id="CHEBI:29105"/>
    </ligand>
</feature>
<evidence type="ECO:0000256" key="12">
    <source>
        <dbReference type="SAM" id="MobiDB-lite"/>
    </source>
</evidence>
<dbReference type="InterPro" id="IPR018165">
    <property type="entry name" value="Ala-tRNA-synth_IIc_core"/>
</dbReference>
<feature type="compositionally biased region" description="Polar residues" evidence="12">
    <location>
        <begin position="21"/>
        <end position="30"/>
    </location>
</feature>
<dbReference type="PRINTS" id="PR00980">
    <property type="entry name" value="TRNASYNTHALA"/>
</dbReference>
<dbReference type="Gene3D" id="3.30.54.20">
    <property type="match status" value="1"/>
</dbReference>
<keyword evidence="3 11" id="KW-0436">Ligase</keyword>
<dbReference type="SUPFAM" id="SSF55681">
    <property type="entry name" value="Class II aaRS and biotin synthetases"/>
    <property type="match status" value="1"/>
</dbReference>
<dbReference type="Gene3D" id="3.10.310.40">
    <property type="match status" value="1"/>
</dbReference>
<evidence type="ECO:0000259" key="13">
    <source>
        <dbReference type="PROSITE" id="PS50860"/>
    </source>
</evidence>
<feature type="binding site" evidence="11">
    <location>
        <position position="618"/>
    </location>
    <ligand>
        <name>Zn(2+)</name>
        <dbReference type="ChEBI" id="CHEBI:29105"/>
    </ligand>
</feature>
<dbReference type="SUPFAM" id="SSF101353">
    <property type="entry name" value="Putative anticodon-binding domain of alanyl-tRNA synthetase (AlaRS)"/>
    <property type="match status" value="1"/>
</dbReference>
<dbReference type="FunFam" id="3.30.980.10:FF:000004">
    <property type="entry name" value="Alanine--tRNA ligase, cytoplasmic"/>
    <property type="match status" value="1"/>
</dbReference>
<keyword evidence="4 11" id="KW-0479">Metal-binding</keyword>
<dbReference type="EMBL" id="JANCYW010000013">
    <property type="protein sequence ID" value="KAK4537607.1"/>
    <property type="molecule type" value="Genomic_DNA"/>
</dbReference>
<dbReference type="InterPro" id="IPR002318">
    <property type="entry name" value="Ala-tRNA-lgiase_IIc"/>
</dbReference>
<dbReference type="EC" id="6.1.1.7" evidence="11"/>
<dbReference type="InterPro" id="IPR018163">
    <property type="entry name" value="Thr/Ala-tRNA-synth_IIc_edit"/>
</dbReference>
<dbReference type="AlphaFoldDB" id="A0AAV9IZ71"/>
<keyword evidence="5 11" id="KW-0547">Nucleotide-binding</keyword>
<evidence type="ECO:0000256" key="10">
    <source>
        <dbReference type="ARBA" id="ARBA00023146"/>
    </source>
</evidence>
<keyword evidence="6 11" id="KW-0862">Zinc</keyword>
<dbReference type="GO" id="GO:0002161">
    <property type="term" value="F:aminoacyl-tRNA deacylase activity"/>
    <property type="evidence" value="ECO:0007669"/>
    <property type="project" value="TreeGrafter"/>
</dbReference>
<dbReference type="GO" id="GO:0005739">
    <property type="term" value="C:mitochondrion"/>
    <property type="evidence" value="ECO:0007669"/>
    <property type="project" value="UniProtKB-SubCell"/>
</dbReference>
<dbReference type="Pfam" id="PF02272">
    <property type="entry name" value="DHHA1"/>
    <property type="match status" value="1"/>
</dbReference>
<keyword evidence="8 11" id="KW-0694">RNA-binding</keyword>
<dbReference type="InterPro" id="IPR050058">
    <property type="entry name" value="Ala-tRNA_ligase"/>
</dbReference>
<proteinExistence type="inferred from homology"/>
<comment type="similarity">
    <text evidence="1">Belongs to the class-II aminoacyl-tRNA synthetase family. Alax-L subfamily.</text>
</comment>
<comment type="domain">
    <text evidence="11">Consists of three domains; the N-terminal catalytic domain, the editing domain and the C-terminal C-Ala domain. The editing domain removes incorrectly charged amino acids, while the C-Ala domain, along with tRNA(Ala), serves as a bridge to cooperatively bring together the editing and aminoacylation centers thus stimulating deacylation of misacylated tRNAs.</text>
</comment>
<comment type="catalytic activity">
    <reaction evidence="11">
        <text>tRNA(Ala) + L-alanine + ATP = L-alanyl-tRNA(Ala) + AMP + diphosphate</text>
        <dbReference type="Rhea" id="RHEA:12540"/>
        <dbReference type="Rhea" id="RHEA-COMP:9657"/>
        <dbReference type="Rhea" id="RHEA-COMP:9923"/>
        <dbReference type="ChEBI" id="CHEBI:30616"/>
        <dbReference type="ChEBI" id="CHEBI:33019"/>
        <dbReference type="ChEBI" id="CHEBI:57972"/>
        <dbReference type="ChEBI" id="CHEBI:78442"/>
        <dbReference type="ChEBI" id="CHEBI:78497"/>
        <dbReference type="ChEBI" id="CHEBI:456215"/>
        <dbReference type="EC" id="6.1.1.7"/>
    </reaction>
</comment>
<dbReference type="Pfam" id="PF01411">
    <property type="entry name" value="tRNA-synt_2c"/>
    <property type="match status" value="1"/>
</dbReference>
<comment type="cofactor">
    <cofactor evidence="11">
        <name>Zn(2+)</name>
        <dbReference type="ChEBI" id="CHEBI:29105"/>
    </cofactor>
    <text evidence="11">Binds 1 zinc ion per subunit.</text>
</comment>
<dbReference type="Gene3D" id="3.30.980.10">
    <property type="entry name" value="Threonyl-trna Synthetase, Chain A, domain 2"/>
    <property type="match status" value="1"/>
</dbReference>
<feature type="region of interest" description="Disordered" evidence="12">
    <location>
        <begin position="1"/>
        <end position="30"/>
    </location>
</feature>
<organism evidence="14 15">
    <name type="scientific">Cyanidium caldarium</name>
    <name type="common">Red alga</name>
    <dbReference type="NCBI Taxonomy" id="2771"/>
    <lineage>
        <taxon>Eukaryota</taxon>
        <taxon>Rhodophyta</taxon>
        <taxon>Bangiophyceae</taxon>
        <taxon>Cyanidiales</taxon>
        <taxon>Cyanidiaceae</taxon>
        <taxon>Cyanidium</taxon>
    </lineage>
</organism>
<sequence length="948" mass="102619">MRVRASGKAASDAHTAPATDHSVSSSLSAGQRMSSDEIRSAFLQFYVDRGHRLVPSASLVPDDPTILLTIAGMVPFKPIFLGEREAPQPPRAVSAQKCVRTTDVENVGRTRRHHTFFEMLGNFSFGDYFKRQAMVWAWELLTQVYGLPAERLAVSVFESDDEAYRIWRQVVGVPAHRIARMGESDNFWASGPTGPCGPCSEIYYELVPATGAGGNAVSAEAVDLGDDARFIELYNLVFMEFNRDATGQLTPLAAKNIDTGMGLERLAQVLQGVPNNYETDLIRPIVDEAASLAGCVYDSAAEDARTSLKVIGDHTRAVVHLLADGVRPSNMGRGYVLRRLIRRLVRHGRLVGVDGPFVAEVAEVAIRLAAASGYQQVQRRREEIVRELAAEESRFLSTLLRGEALLEEILQSGMPVVSGTDAFTLYDTYGFPVEMTQEIAGERGLQVDMQAFDQCMAEQRERARGQSAFHGAGDGAASHRHAVRTVAAAVNGESGGTRFVGYDTLEWAPARVLSIVADGHELRSSTALSNSPQTIQLVLDATPFYAEGGGQVADTGELVPTGDTAALLRVQDVQSVDNIWVHTVAWPSPSSSPTEIAVGDTVVARVDAQRRRRIRAHHTATHLLQSALRQVFGADRVAQAGSLVEAARLRFDFTAPRAPTAEELAQVERLVNEWIHESRPLLVQTMPLDEAMRRGAIAMFGEKYDDTVRVVEVPQVSMELCGGTHVENTAQIGLFKVVSEGGISAGVRRIEAMCGPAALTYLNERDQVVRGLMRTLRLTQAAEVLPSVESLAAANKQLHKQVTSMRGELAAAYVAERARTEAINAGPLRAFIARMDESPNAMLWDADALRTAAEHAVQQLGAHSVVLLAAGHPTDDKVMLAAQLGPQAVRDLQLHAGKLVQAAAKICGGGGGGKPHQAQAGGKDVRRLEEALELVRRQVQQAVEEHGG</sequence>
<keyword evidence="9 11" id="KW-0648">Protein biosynthesis</keyword>
<dbReference type="GO" id="GO:0005524">
    <property type="term" value="F:ATP binding"/>
    <property type="evidence" value="ECO:0007669"/>
    <property type="project" value="UniProtKB-UniRule"/>
</dbReference>
<dbReference type="Gene3D" id="2.40.30.130">
    <property type="match status" value="1"/>
</dbReference>
<dbReference type="SUPFAM" id="SSF50447">
    <property type="entry name" value="Translation proteins"/>
    <property type="match status" value="1"/>
</dbReference>
<dbReference type="PANTHER" id="PTHR11777:SF9">
    <property type="entry name" value="ALANINE--TRNA LIGASE, CYTOPLASMIC"/>
    <property type="match status" value="1"/>
</dbReference>
<evidence type="ECO:0000256" key="5">
    <source>
        <dbReference type="ARBA" id="ARBA00022741"/>
    </source>
</evidence>
<dbReference type="InterPro" id="IPR003156">
    <property type="entry name" value="DHHA1_dom"/>
</dbReference>
<evidence type="ECO:0000256" key="1">
    <source>
        <dbReference type="ARBA" id="ARBA00008429"/>
    </source>
</evidence>
<evidence type="ECO:0000256" key="9">
    <source>
        <dbReference type="ARBA" id="ARBA00022917"/>
    </source>
</evidence>
<keyword evidence="11" id="KW-0496">Mitochondrion</keyword>
<comment type="subunit">
    <text evidence="11">Monomer.</text>
</comment>
<dbReference type="Gene3D" id="6.10.250.550">
    <property type="match status" value="1"/>
</dbReference>
<dbReference type="FunFam" id="3.30.54.20:FF:000001">
    <property type="entry name" value="Alanine--tRNA ligase"/>
    <property type="match status" value="1"/>
</dbReference>
<dbReference type="SUPFAM" id="SSF55186">
    <property type="entry name" value="ThrRS/AlaRS common domain"/>
    <property type="match status" value="1"/>
</dbReference>
<feature type="domain" description="Alanyl-transfer RNA synthetases family profile" evidence="13">
    <location>
        <begin position="33"/>
        <end position="764"/>
    </location>
</feature>
<evidence type="ECO:0000313" key="14">
    <source>
        <dbReference type="EMBL" id="KAK4537607.1"/>
    </source>
</evidence>
<name>A0AAV9IZ71_CYACA</name>
<evidence type="ECO:0000256" key="4">
    <source>
        <dbReference type="ARBA" id="ARBA00022723"/>
    </source>
</evidence>
<keyword evidence="15" id="KW-1185">Reference proteome</keyword>
<gene>
    <name evidence="14" type="ORF">CDCA_CDCA13G3632</name>
</gene>
<evidence type="ECO:0000313" key="15">
    <source>
        <dbReference type="Proteomes" id="UP001301350"/>
    </source>
</evidence>
<dbReference type="InterPro" id="IPR018164">
    <property type="entry name" value="Ala-tRNA-synth_IIc_N"/>
</dbReference>
<comment type="function">
    <text evidence="11">Catalyzes the attachment of alanine to tRNA(Ala) in a two-step reaction: alanine is first activated by ATP to form Ala-AMP and then transferred to the acceptor end of tRNA(Ala). Also edits incorrectly charged tRNA(Ala) via its editing domain.</text>
</comment>
<evidence type="ECO:0000256" key="8">
    <source>
        <dbReference type="ARBA" id="ARBA00022884"/>
    </source>
</evidence>
<dbReference type="InterPro" id="IPR012947">
    <property type="entry name" value="tRNA_SAD"/>
</dbReference>
<dbReference type="FunFam" id="3.30.930.10:FF:000004">
    <property type="entry name" value="Alanine--tRNA ligase"/>
    <property type="match status" value="1"/>
</dbReference>
<dbReference type="GO" id="GO:0000049">
    <property type="term" value="F:tRNA binding"/>
    <property type="evidence" value="ECO:0007669"/>
    <property type="project" value="UniProtKB-KW"/>
</dbReference>
<keyword evidence="7 11" id="KW-0067">ATP-binding</keyword>
<dbReference type="PROSITE" id="PS50860">
    <property type="entry name" value="AA_TRNA_LIGASE_II_ALA"/>
    <property type="match status" value="1"/>
</dbReference>